<dbReference type="InterPro" id="IPR036378">
    <property type="entry name" value="FAS1_dom_sf"/>
</dbReference>
<comment type="caution">
    <text evidence="2">The sequence shown here is derived from an EMBL/GenBank/DDBJ whole genome shotgun (WGS) entry which is preliminary data.</text>
</comment>
<gene>
    <name evidence="2" type="ORF">ICL07_05300</name>
</gene>
<evidence type="ECO:0000313" key="2">
    <source>
        <dbReference type="EMBL" id="MBC9929782.1"/>
    </source>
</evidence>
<dbReference type="PANTHER" id="PTHR10900">
    <property type="entry name" value="PERIOSTIN-RELATED"/>
    <property type="match status" value="1"/>
</dbReference>
<dbReference type="PROSITE" id="PS50213">
    <property type="entry name" value="FAS1"/>
    <property type="match status" value="2"/>
</dbReference>
<dbReference type="SMART" id="SM00554">
    <property type="entry name" value="FAS1"/>
    <property type="match status" value="2"/>
</dbReference>
<dbReference type="InterPro" id="IPR000782">
    <property type="entry name" value="FAS1_domain"/>
</dbReference>
<dbReference type="InterPro" id="IPR050904">
    <property type="entry name" value="Adhesion/Biosynth-related"/>
</dbReference>
<feature type="domain" description="FAS1" evidence="1">
    <location>
        <begin position="39"/>
        <end position="188"/>
    </location>
</feature>
<dbReference type="RefSeq" id="WP_188086879.1">
    <property type="nucleotide sequence ID" value="NZ_JACVFC010000001.1"/>
</dbReference>
<feature type="domain" description="FAS1" evidence="1">
    <location>
        <begin position="192"/>
        <end position="385"/>
    </location>
</feature>
<accession>A0ABR7TH18</accession>
<dbReference type="SUPFAM" id="SSF82153">
    <property type="entry name" value="FAS1 domain"/>
    <property type="match status" value="2"/>
</dbReference>
<reference evidence="2 3" key="1">
    <citation type="submission" date="2020-09" db="EMBL/GenBank/DDBJ databases">
        <title>Genome sequences of type strains of Chitinophaga qingshengii and Chitinophaga varians.</title>
        <authorList>
            <person name="Kittiwongwattana C."/>
        </authorList>
    </citation>
    <scope>NUCLEOTIDE SEQUENCE [LARGE SCALE GENOMIC DNA]</scope>
    <source>
        <strain evidence="2 3">JCM 30026</strain>
    </source>
</reference>
<dbReference type="PROSITE" id="PS51257">
    <property type="entry name" value="PROKAR_LIPOPROTEIN"/>
    <property type="match status" value="1"/>
</dbReference>
<proteinExistence type="predicted"/>
<evidence type="ECO:0000259" key="1">
    <source>
        <dbReference type="PROSITE" id="PS50213"/>
    </source>
</evidence>
<sequence>MKRNYFIYTFALSLLFLSACRLKDAQVTPVGKPLEYAGPTRKIRELLDSTNLTVFKAIWKKANMDSVILEGGWQAYTLLAPTDEGFAKAGITLDKVNNMPVAQLDTLLFYHTLETWVSGDGLKNLIGNNSMRTLLKRSDLPGFYANDPYIYYHYLGYHGGKLMVNGQPYTLKALEATNGTIYVLDAVLNKPEQDMIDYLKSKPEFSYLLEAFRISDSIYQATWKTPMVTRLLMNTPENKSFTLFAPTNHAFQQAGFNTVDDLRQRALSYPVDYSYYDDHMFYVSPTTSLDSVLSANHLDFNSAMRVNVPLVLFSNDLTDNSLLPGFMIRAGSQMHEPPQYIRLSFANTGGSIMVKQLNSALPARKLVTTDLLFRNGVIHVIDDGLLMP</sequence>
<keyword evidence="3" id="KW-1185">Reference proteome</keyword>
<protein>
    <submittedName>
        <fullName evidence="2">Fasciclin domain-containing protein</fullName>
    </submittedName>
</protein>
<dbReference type="EMBL" id="JACVFC010000001">
    <property type="protein sequence ID" value="MBC9929782.1"/>
    <property type="molecule type" value="Genomic_DNA"/>
</dbReference>
<dbReference type="Proteomes" id="UP000659124">
    <property type="component" value="Unassembled WGS sequence"/>
</dbReference>
<dbReference type="Gene3D" id="2.30.180.10">
    <property type="entry name" value="FAS1 domain"/>
    <property type="match status" value="2"/>
</dbReference>
<evidence type="ECO:0000313" key="3">
    <source>
        <dbReference type="Proteomes" id="UP000659124"/>
    </source>
</evidence>
<name>A0ABR7TH18_9BACT</name>
<organism evidence="2 3">
    <name type="scientific">Chitinophaga qingshengii</name>
    <dbReference type="NCBI Taxonomy" id="1569794"/>
    <lineage>
        <taxon>Bacteria</taxon>
        <taxon>Pseudomonadati</taxon>
        <taxon>Bacteroidota</taxon>
        <taxon>Chitinophagia</taxon>
        <taxon>Chitinophagales</taxon>
        <taxon>Chitinophagaceae</taxon>
        <taxon>Chitinophaga</taxon>
    </lineage>
</organism>
<dbReference type="PANTHER" id="PTHR10900:SF77">
    <property type="entry name" value="FI19380P1"/>
    <property type="match status" value="1"/>
</dbReference>
<dbReference type="Pfam" id="PF02469">
    <property type="entry name" value="Fasciclin"/>
    <property type="match status" value="1"/>
</dbReference>